<sequence length="151" mass="17980">MTQINIPVKKHIKKYLENKYGKEHKISKKTFIGFFLTEMLEKKLEKSNPFPGDVYTVTVPEFYFNKKGYTIDAGKLRTIGLAFESLFDHDFVHYVDNRLREGETNAYKCVQNFLKLYDIREDELKLESMYRKYQRHAGEKIKVKKNNLVKV</sequence>
<gene>
    <name evidence="1" type="ORF">V3Q77_08375</name>
</gene>
<dbReference type="Proteomes" id="UP001621813">
    <property type="component" value="Unassembled WGS sequence"/>
</dbReference>
<proteinExistence type="predicted"/>
<dbReference type="EMBL" id="JAZGZR010000018">
    <property type="protein sequence ID" value="MFK7049903.1"/>
    <property type="molecule type" value="Genomic_DNA"/>
</dbReference>
<accession>A0ABW8PQS6</accession>
<evidence type="ECO:0000313" key="1">
    <source>
        <dbReference type="EMBL" id="MFK7049903.1"/>
    </source>
</evidence>
<keyword evidence="2" id="KW-1185">Reference proteome</keyword>
<reference evidence="1 2" key="1">
    <citation type="submission" date="2024-02" db="EMBL/GenBank/DDBJ databases">
        <title>Comparative Genomic Analysis of Flavobacterium Species Causing Columnaris Disease of Freshwater Fish in Thailand: Insights into Virulence and Resistance Mechanisms.</title>
        <authorList>
            <person name="Nguyen D."/>
            <person name="Chokmangmeepisarn P."/>
            <person name="Khianchaikhan K."/>
            <person name="Morishita M."/>
            <person name="Bunnoy A."/>
            <person name="Rodkhum C."/>
        </authorList>
    </citation>
    <scope>NUCLEOTIDE SEQUENCE [LARGE SCALE GENOMIC DNA]</scope>
    <source>
        <strain evidence="1 2">KCRT2007</strain>
    </source>
</reference>
<dbReference type="RefSeq" id="WP_405322673.1">
    <property type="nucleotide sequence ID" value="NZ_JAZGZR010000018.1"/>
</dbReference>
<organism evidence="1 2">
    <name type="scientific">Flavobacterium davisii</name>
    <dbReference type="NCBI Taxonomy" id="2906077"/>
    <lineage>
        <taxon>Bacteria</taxon>
        <taxon>Pseudomonadati</taxon>
        <taxon>Bacteroidota</taxon>
        <taxon>Flavobacteriia</taxon>
        <taxon>Flavobacteriales</taxon>
        <taxon>Flavobacteriaceae</taxon>
        <taxon>Flavobacterium</taxon>
    </lineage>
</organism>
<name>A0ABW8PQS6_9FLAO</name>
<comment type="caution">
    <text evidence="1">The sequence shown here is derived from an EMBL/GenBank/DDBJ whole genome shotgun (WGS) entry which is preliminary data.</text>
</comment>
<evidence type="ECO:0000313" key="2">
    <source>
        <dbReference type="Proteomes" id="UP001621813"/>
    </source>
</evidence>
<protein>
    <submittedName>
        <fullName evidence="1">Uncharacterized protein</fullName>
    </submittedName>
</protein>